<dbReference type="OrthoDB" id="3711974at2"/>
<dbReference type="EMBL" id="CP031442">
    <property type="protein sequence ID" value="AXM06719.1"/>
    <property type="molecule type" value="Genomic_DNA"/>
</dbReference>
<dbReference type="InterPro" id="IPR005531">
    <property type="entry name" value="Asp23"/>
</dbReference>
<dbReference type="Proteomes" id="UP000256621">
    <property type="component" value="Chromosome"/>
</dbReference>
<dbReference type="EMBL" id="MVCE01000002">
    <property type="protein sequence ID" value="PGF34944.1"/>
    <property type="molecule type" value="Genomic_DNA"/>
</dbReference>
<dbReference type="GeneID" id="92856362"/>
<dbReference type="OMA" id="HHIDIEI"/>
<organism evidence="3 4">
    <name type="scientific">Cutibacterium acnes</name>
    <name type="common">Propionibacterium acnes</name>
    <dbReference type="NCBI Taxonomy" id="1747"/>
    <lineage>
        <taxon>Bacteria</taxon>
        <taxon>Bacillati</taxon>
        <taxon>Actinomycetota</taxon>
        <taxon>Actinomycetes</taxon>
        <taxon>Propionibacteriales</taxon>
        <taxon>Propionibacteriaceae</taxon>
        <taxon>Cutibacterium</taxon>
    </lineage>
</organism>
<reference evidence="2 5" key="2">
    <citation type="submission" date="2018-08" db="EMBL/GenBank/DDBJ databases">
        <title>Genome sequencing of Cutibacterium acnes KCOM 1315.</title>
        <authorList>
            <person name="Kook J.-K."/>
            <person name="Park S.-N."/>
            <person name="Lim Y.K."/>
        </authorList>
    </citation>
    <scope>NUCLEOTIDE SEQUENCE [LARGE SCALE GENOMIC DNA]</scope>
    <source>
        <strain evidence="2 5">KCOM 1315</strain>
    </source>
</reference>
<dbReference type="Proteomes" id="UP000226191">
    <property type="component" value="Unassembled WGS sequence"/>
</dbReference>
<evidence type="ECO:0000256" key="1">
    <source>
        <dbReference type="ARBA" id="ARBA00005721"/>
    </source>
</evidence>
<gene>
    <name evidence="3" type="ORF">B1B09_04820</name>
    <name evidence="2" type="ORF">DXN06_05850</name>
</gene>
<name>A0A2B7IZC8_CUTAC</name>
<comment type="similarity">
    <text evidence="1">Belongs to the asp23 family.</text>
</comment>
<dbReference type="Pfam" id="PF03780">
    <property type="entry name" value="Asp23"/>
    <property type="match status" value="1"/>
</dbReference>
<accession>A0A2B7IZC8</accession>
<dbReference type="AlphaFoldDB" id="A0A2B7IZC8"/>
<sequence length="137" mass="14430">MSAGTTRVRSVPSLAVHNREKASRGTLTVTTAVVEKVAARVAAQSEGFGAPTSSFFGSGSRADFDRGPKVSAVLTGRTADLEVEVAIGYPAPVQAQCDDLRARLTEQVPKMSGVDIRTIDILVSRVVSKAPTMKELT</sequence>
<dbReference type="RefSeq" id="WP_002515081.1">
    <property type="nucleotide sequence ID" value="NZ_AP019664.1"/>
</dbReference>
<evidence type="ECO:0000313" key="5">
    <source>
        <dbReference type="Proteomes" id="UP000256621"/>
    </source>
</evidence>
<evidence type="ECO:0000313" key="3">
    <source>
        <dbReference type="EMBL" id="PGF34944.1"/>
    </source>
</evidence>
<reference evidence="3 4" key="1">
    <citation type="submission" date="2017-02" db="EMBL/GenBank/DDBJ databases">
        <title>Prevalence of linear plasmids in Cutibacterium acnes isolates obtained from cancerous prostatic tissue.</title>
        <authorList>
            <person name="Davidsson S."/>
            <person name="Bruggemann H."/>
        </authorList>
    </citation>
    <scope>NUCLEOTIDE SEQUENCE [LARGE SCALE GENOMIC DNA]</scope>
    <source>
        <strain evidence="3 4">11-78</strain>
    </source>
</reference>
<evidence type="ECO:0000313" key="4">
    <source>
        <dbReference type="Proteomes" id="UP000226191"/>
    </source>
</evidence>
<proteinExistence type="inferred from homology"/>
<protein>
    <submittedName>
        <fullName evidence="2">Asp23/Gls24 family envelope stress response protein</fullName>
    </submittedName>
</protein>
<evidence type="ECO:0000313" key="2">
    <source>
        <dbReference type="EMBL" id="AXM06719.1"/>
    </source>
</evidence>